<reference evidence="1 2" key="1">
    <citation type="submission" date="2020-04" db="EMBL/GenBank/DDBJ databases">
        <title>Luteolibacter sp. G-1-1-1 isolated from soil.</title>
        <authorList>
            <person name="Dahal R.H."/>
        </authorList>
    </citation>
    <scope>NUCLEOTIDE SEQUENCE [LARGE SCALE GENOMIC DNA]</scope>
    <source>
        <strain evidence="1 2">G-1-1-1</strain>
    </source>
</reference>
<evidence type="ECO:0000313" key="1">
    <source>
        <dbReference type="EMBL" id="QJE94617.1"/>
    </source>
</evidence>
<keyword evidence="2" id="KW-1185">Reference proteome</keyword>
<accession>A0A858RCU6</accession>
<evidence type="ECO:0000313" key="2">
    <source>
        <dbReference type="Proteomes" id="UP000501812"/>
    </source>
</evidence>
<dbReference type="Proteomes" id="UP000501812">
    <property type="component" value="Chromosome"/>
</dbReference>
<gene>
    <name evidence="1" type="ORF">HHL09_02070</name>
</gene>
<proteinExistence type="predicted"/>
<dbReference type="AlphaFoldDB" id="A0A858RCU6"/>
<name>A0A858RCU6_9BACT</name>
<organism evidence="1 2">
    <name type="scientific">Luteolibacter luteus</name>
    <dbReference type="NCBI Taxonomy" id="2728835"/>
    <lineage>
        <taxon>Bacteria</taxon>
        <taxon>Pseudomonadati</taxon>
        <taxon>Verrucomicrobiota</taxon>
        <taxon>Verrucomicrobiia</taxon>
        <taxon>Verrucomicrobiales</taxon>
        <taxon>Verrucomicrobiaceae</taxon>
        <taxon>Luteolibacter</taxon>
    </lineage>
</organism>
<sequence>MNVATSTIIQSTAERLWPLLTSSQMTASGRFCLGVPRPVACELPSAVGEVGAERRCISDRGTVIQTITHWNPPTRLKFRMRSTDHQWGRCVESIEEDFHIEEIPKGVRITRVTRIKAKGFLSRVKEALFCIGLKRVHFYVFKNWRNQPATASF</sequence>
<dbReference type="EMBL" id="CP051774">
    <property type="protein sequence ID" value="QJE94617.1"/>
    <property type="molecule type" value="Genomic_DNA"/>
</dbReference>
<dbReference type="KEGG" id="luo:HHL09_02070"/>
<dbReference type="RefSeq" id="WP_169452838.1">
    <property type="nucleotide sequence ID" value="NZ_CP051774.1"/>
</dbReference>
<dbReference type="InterPro" id="IPR023393">
    <property type="entry name" value="START-like_dom_sf"/>
</dbReference>
<dbReference type="Gene3D" id="3.30.530.20">
    <property type="match status" value="1"/>
</dbReference>
<protein>
    <submittedName>
        <fullName evidence="1">Uncharacterized protein</fullName>
    </submittedName>
</protein>
<dbReference type="SUPFAM" id="SSF55961">
    <property type="entry name" value="Bet v1-like"/>
    <property type="match status" value="1"/>
</dbReference>